<evidence type="ECO:0000256" key="1">
    <source>
        <dbReference type="SAM" id="SignalP"/>
    </source>
</evidence>
<name>A0ABT6X0Q1_9ACTN</name>
<feature type="signal peptide" evidence="1">
    <location>
        <begin position="1"/>
        <end position="20"/>
    </location>
</feature>
<proteinExistence type="predicted"/>
<dbReference type="InterPro" id="IPR025711">
    <property type="entry name" value="PepSY"/>
</dbReference>
<dbReference type="Pfam" id="PF03413">
    <property type="entry name" value="PepSY"/>
    <property type="match status" value="1"/>
</dbReference>
<feature type="domain" description="PepSY" evidence="2">
    <location>
        <begin position="58"/>
        <end position="113"/>
    </location>
</feature>
<evidence type="ECO:0000313" key="3">
    <source>
        <dbReference type="EMBL" id="MDI6105583.1"/>
    </source>
</evidence>
<keyword evidence="4" id="KW-1185">Reference proteome</keyword>
<dbReference type="Gene3D" id="3.10.450.40">
    <property type="match status" value="1"/>
</dbReference>
<comment type="caution">
    <text evidence="3">The sequence shown here is derived from an EMBL/GenBank/DDBJ whole genome shotgun (WGS) entry which is preliminary data.</text>
</comment>
<reference evidence="3 4" key="1">
    <citation type="submission" date="2023-05" db="EMBL/GenBank/DDBJ databases">
        <title>Actinoplanes sp. NEAU-A12 genome sequencing.</title>
        <authorList>
            <person name="Wang Z.-S."/>
        </authorList>
    </citation>
    <scope>NUCLEOTIDE SEQUENCE [LARGE SCALE GENOMIC DNA]</scope>
    <source>
        <strain evidence="3 4">NEAU-A12</strain>
    </source>
</reference>
<evidence type="ECO:0000313" key="4">
    <source>
        <dbReference type="Proteomes" id="UP001241758"/>
    </source>
</evidence>
<accession>A0ABT6X0Q1</accession>
<protein>
    <submittedName>
        <fullName evidence="3">PepSY domain-containing protein</fullName>
    </submittedName>
</protein>
<evidence type="ECO:0000259" key="2">
    <source>
        <dbReference type="Pfam" id="PF03413"/>
    </source>
</evidence>
<keyword evidence="1" id="KW-0732">Signal</keyword>
<sequence>MRRSLLVAVTVVGVAVPLSAGTALAMADDSTDRRSTSAGFEIEIDPELDARFGPRPVNAVQAADIVTRRFPGARVIEAELDEQAGGPIWEMKFALRGNENEVEVDAVTGAVLGGGDREDD</sequence>
<dbReference type="Proteomes" id="UP001241758">
    <property type="component" value="Unassembled WGS sequence"/>
</dbReference>
<feature type="chain" id="PRO_5045214465" evidence="1">
    <location>
        <begin position="21"/>
        <end position="120"/>
    </location>
</feature>
<gene>
    <name evidence="3" type="ORF">QLQ12_44090</name>
</gene>
<organism evidence="3 4">
    <name type="scientific">Actinoplanes sandaracinus</name>
    <dbReference type="NCBI Taxonomy" id="3045177"/>
    <lineage>
        <taxon>Bacteria</taxon>
        <taxon>Bacillati</taxon>
        <taxon>Actinomycetota</taxon>
        <taxon>Actinomycetes</taxon>
        <taxon>Micromonosporales</taxon>
        <taxon>Micromonosporaceae</taxon>
        <taxon>Actinoplanes</taxon>
    </lineage>
</organism>
<dbReference type="RefSeq" id="WP_282767050.1">
    <property type="nucleotide sequence ID" value="NZ_JASCTH010000048.1"/>
</dbReference>
<dbReference type="EMBL" id="JASCTH010000048">
    <property type="protein sequence ID" value="MDI6105583.1"/>
    <property type="molecule type" value="Genomic_DNA"/>
</dbReference>